<dbReference type="Proteomes" id="UP000494329">
    <property type="component" value="Unassembled WGS sequence"/>
</dbReference>
<feature type="region of interest" description="Disordered" evidence="1">
    <location>
        <begin position="37"/>
        <end position="59"/>
    </location>
</feature>
<reference evidence="2 3" key="1">
    <citation type="submission" date="2020-04" db="EMBL/GenBank/DDBJ databases">
        <authorList>
            <person name="De Canck E."/>
        </authorList>
    </citation>
    <scope>NUCLEOTIDE SEQUENCE [LARGE SCALE GENOMIC DNA]</scope>
    <source>
        <strain evidence="2 3">LMG 29739</strain>
    </source>
</reference>
<proteinExistence type="predicted"/>
<accession>A0A6J5EEV4</accession>
<organism evidence="2 3">
    <name type="scientific">Paraburkholderia solisilvae</name>
    <dbReference type="NCBI Taxonomy" id="624376"/>
    <lineage>
        <taxon>Bacteria</taxon>
        <taxon>Pseudomonadati</taxon>
        <taxon>Pseudomonadota</taxon>
        <taxon>Betaproteobacteria</taxon>
        <taxon>Burkholderiales</taxon>
        <taxon>Burkholderiaceae</taxon>
        <taxon>Paraburkholderia</taxon>
    </lineage>
</organism>
<keyword evidence="3" id="KW-1185">Reference proteome</keyword>
<evidence type="ECO:0000313" key="3">
    <source>
        <dbReference type="Proteomes" id="UP000494329"/>
    </source>
</evidence>
<dbReference type="AlphaFoldDB" id="A0A6J5EEV4"/>
<protein>
    <submittedName>
        <fullName evidence="2">Uncharacterized protein</fullName>
    </submittedName>
</protein>
<sequence length="84" mass="8929">MEDRQERRGFVITVGVKDEVAGGSMITLMIATPLKRGDIQGGSPIPKPERYRSSSTGAAAVSEAIDRAKNAIDDALAPRDPFGD</sequence>
<evidence type="ECO:0000313" key="2">
    <source>
        <dbReference type="EMBL" id="CAB3765098.1"/>
    </source>
</evidence>
<evidence type="ECO:0000256" key="1">
    <source>
        <dbReference type="SAM" id="MobiDB-lite"/>
    </source>
</evidence>
<dbReference type="RefSeq" id="WP_175113343.1">
    <property type="nucleotide sequence ID" value="NZ_CADIKF010000040.1"/>
</dbReference>
<dbReference type="EMBL" id="CADIKF010000040">
    <property type="protein sequence ID" value="CAB3765098.1"/>
    <property type="molecule type" value="Genomic_DNA"/>
</dbReference>
<name>A0A6J5EEV4_9BURK</name>
<gene>
    <name evidence="2" type="ORF">LMG29739_04512</name>
</gene>